<accession>A0AAD3UBI0</accession>
<keyword evidence="4" id="KW-0175">Coiled coil</keyword>
<dbReference type="InterPro" id="IPR044946">
    <property type="entry name" value="Restrct_endonuc_typeI_TRD_sf"/>
</dbReference>
<protein>
    <submittedName>
        <fullName evidence="6">Restriction endonuclease subunit S</fullName>
    </submittedName>
</protein>
<comment type="caution">
    <text evidence="6">The sequence shown here is derived from an EMBL/GenBank/DDBJ whole genome shotgun (WGS) entry which is preliminary data.</text>
</comment>
<feature type="coiled-coil region" evidence="4">
    <location>
        <begin position="385"/>
        <end position="412"/>
    </location>
</feature>
<reference evidence="6" key="2">
    <citation type="submission" date="2020-01" db="EMBL/GenBank/DDBJ databases">
        <authorList>
            <consortium name="NCBI Pathogen Detection Project"/>
        </authorList>
    </citation>
    <scope>NUCLEOTIDE SEQUENCE</scope>
    <source>
        <strain evidence="6">OLC2673_Aeromonas</strain>
    </source>
</reference>
<keyword evidence="6" id="KW-0378">Hydrolase</keyword>
<dbReference type="GO" id="GO:0004519">
    <property type="term" value="F:endonuclease activity"/>
    <property type="evidence" value="ECO:0007669"/>
    <property type="project" value="UniProtKB-KW"/>
</dbReference>
<dbReference type="CDD" id="cd17266">
    <property type="entry name" value="RMtype1_S_Sau1132ORF3780P-TRD2-CR2_like"/>
    <property type="match status" value="1"/>
</dbReference>
<keyword evidence="6" id="KW-0255">Endonuclease</keyword>
<keyword evidence="2" id="KW-0680">Restriction system</keyword>
<dbReference type="PANTHER" id="PTHR30408:SF12">
    <property type="entry name" value="TYPE I RESTRICTION ENZYME MJAVIII SPECIFICITY SUBUNIT"/>
    <property type="match status" value="1"/>
</dbReference>
<dbReference type="Gene3D" id="1.10.287.1120">
    <property type="entry name" value="Bipartite methylase S protein"/>
    <property type="match status" value="2"/>
</dbReference>
<evidence type="ECO:0000256" key="1">
    <source>
        <dbReference type="ARBA" id="ARBA00010923"/>
    </source>
</evidence>
<dbReference type="Pfam" id="PF01420">
    <property type="entry name" value="Methylase_S"/>
    <property type="match status" value="2"/>
</dbReference>
<reference evidence="6" key="1">
    <citation type="journal article" date="2018" name="Genome Biol.">
        <title>SKESA: strategic k-mer extension for scrupulous assemblies.</title>
        <authorList>
            <person name="Souvorov A."/>
            <person name="Agarwala R."/>
            <person name="Lipman D.J."/>
        </authorList>
    </citation>
    <scope>NUCLEOTIDE SEQUENCE</scope>
    <source>
        <strain evidence="6">OLC2673_Aeromonas</strain>
    </source>
</reference>
<name>A0AAD3UBI0_AERHY</name>
<dbReference type="InterPro" id="IPR052021">
    <property type="entry name" value="Type-I_RS_S_subunit"/>
</dbReference>
<keyword evidence="3" id="KW-0238">DNA-binding</keyword>
<dbReference type="PANTHER" id="PTHR30408">
    <property type="entry name" value="TYPE-1 RESTRICTION ENZYME ECOKI SPECIFICITY PROTEIN"/>
    <property type="match status" value="1"/>
</dbReference>
<dbReference type="SUPFAM" id="SSF116734">
    <property type="entry name" value="DNA methylase specificity domain"/>
    <property type="match status" value="2"/>
</dbReference>
<evidence type="ECO:0000256" key="4">
    <source>
        <dbReference type="SAM" id="Coils"/>
    </source>
</evidence>
<dbReference type="GO" id="GO:0009307">
    <property type="term" value="P:DNA restriction-modification system"/>
    <property type="evidence" value="ECO:0007669"/>
    <property type="project" value="UniProtKB-KW"/>
</dbReference>
<proteinExistence type="inferred from homology"/>
<feature type="domain" description="Type I restriction modification DNA specificity" evidence="5">
    <location>
        <begin position="27"/>
        <end position="204"/>
    </location>
</feature>
<dbReference type="Gene3D" id="3.90.220.20">
    <property type="entry name" value="DNA methylase specificity domains"/>
    <property type="match status" value="2"/>
</dbReference>
<dbReference type="InterPro" id="IPR000055">
    <property type="entry name" value="Restrct_endonuc_typeI_TRD"/>
</dbReference>
<evidence type="ECO:0000256" key="3">
    <source>
        <dbReference type="ARBA" id="ARBA00023125"/>
    </source>
</evidence>
<feature type="domain" description="Type I restriction modification DNA specificity" evidence="5">
    <location>
        <begin position="247"/>
        <end position="399"/>
    </location>
</feature>
<dbReference type="GO" id="GO:0003677">
    <property type="term" value="F:DNA binding"/>
    <property type="evidence" value="ECO:0007669"/>
    <property type="project" value="UniProtKB-KW"/>
</dbReference>
<dbReference type="EMBL" id="DACTUL010000017">
    <property type="protein sequence ID" value="HAT6344683.1"/>
    <property type="molecule type" value="Genomic_DNA"/>
</dbReference>
<evidence type="ECO:0000313" key="7">
    <source>
        <dbReference type="Proteomes" id="UP000859505"/>
    </source>
</evidence>
<evidence type="ECO:0000313" key="6">
    <source>
        <dbReference type="EMBL" id="HAT6344683.1"/>
    </source>
</evidence>
<comment type="similarity">
    <text evidence="1">Belongs to the type-I restriction system S methylase family.</text>
</comment>
<evidence type="ECO:0000259" key="5">
    <source>
        <dbReference type="Pfam" id="PF01420"/>
    </source>
</evidence>
<gene>
    <name evidence="6" type="ORF">JAJ28_002417</name>
</gene>
<dbReference type="Proteomes" id="UP000859505">
    <property type="component" value="Unassembled WGS sequence"/>
</dbReference>
<organism evidence="6 7">
    <name type="scientific">Aeromonas hydrophila</name>
    <dbReference type="NCBI Taxonomy" id="644"/>
    <lineage>
        <taxon>Bacteria</taxon>
        <taxon>Pseudomonadati</taxon>
        <taxon>Pseudomonadota</taxon>
        <taxon>Gammaproteobacteria</taxon>
        <taxon>Aeromonadales</taxon>
        <taxon>Aeromonadaceae</taxon>
        <taxon>Aeromonas</taxon>
    </lineage>
</organism>
<keyword evidence="6" id="KW-0540">Nuclease</keyword>
<sequence>MAEQMMQEAAGKAIPAGYKQTEVGVIPEEWDVATIEELADIIDPQPDHRTPPESSNGEPYIGISDFINSREVDWTASRKIISKAVDKQEKCFQLQKGDIVFGKIGTIGVPKFVPQVPFRFALSANVILLHPKNVESIYLMGFFYSESFQKTLKSELHSTSQAAFGMNKMRLIKLPLPPKEEQTAIANVLSDTDALIGTLEQLIAKKQAIKTATMQQLLTGRTRLPQFALRPDGTPKGYKYSELGQIPEDWNVNQLSDLCSLKSGLSITSQDIDDSGSYRCFGGNGLRGYTKEFTHDGDFVLIGRQGALCGNIQCVSGRFFASEHALVATLGKLTNSKWIAVYLERMNLNQYSESSAQPGLSAEKLRVLKLITPTSEEQTAIGNVLSDMDSELNALEQKLAKARDLKQGMMQQLLTGRIRLPLPQEA</sequence>
<evidence type="ECO:0000256" key="2">
    <source>
        <dbReference type="ARBA" id="ARBA00022747"/>
    </source>
</evidence>
<dbReference type="AlphaFoldDB" id="A0AAD3UBI0"/>